<protein>
    <submittedName>
        <fullName evidence="1">Uncharacterized protein</fullName>
    </submittedName>
</protein>
<dbReference type="EMBL" id="JAHOEI010000039">
    <property type="protein sequence ID" value="MBV3388107.1"/>
    <property type="molecule type" value="Genomic_DNA"/>
</dbReference>
<organism evidence="1 2">
    <name type="scientific">Segatella copri</name>
    <dbReference type="NCBI Taxonomy" id="165179"/>
    <lineage>
        <taxon>Bacteria</taxon>
        <taxon>Pseudomonadati</taxon>
        <taxon>Bacteroidota</taxon>
        <taxon>Bacteroidia</taxon>
        <taxon>Bacteroidales</taxon>
        <taxon>Prevotellaceae</taxon>
        <taxon>Segatella</taxon>
    </lineage>
</organism>
<name>A0AAW4N6U4_9BACT</name>
<gene>
    <name evidence="1" type="ORF">KSW82_10180</name>
</gene>
<dbReference type="Proteomes" id="UP001196765">
    <property type="component" value="Unassembled WGS sequence"/>
</dbReference>
<evidence type="ECO:0000313" key="2">
    <source>
        <dbReference type="Proteomes" id="UP001196765"/>
    </source>
</evidence>
<comment type="caution">
    <text evidence="1">The sequence shown here is derived from an EMBL/GenBank/DDBJ whole genome shotgun (WGS) entry which is preliminary data.</text>
</comment>
<evidence type="ECO:0000313" key="1">
    <source>
        <dbReference type="EMBL" id="MBV3388107.1"/>
    </source>
</evidence>
<dbReference type="RefSeq" id="WP_217744654.1">
    <property type="nucleotide sequence ID" value="NZ_JAHOEI010000039.1"/>
</dbReference>
<dbReference type="AlphaFoldDB" id="A0AAW4N6U4"/>
<sequence>MLCAGNEFTYEFLGNVFEELADVFPSEYIPLEGFLTRLKPTVKDMMRRGITFSMEY</sequence>
<proteinExistence type="predicted"/>
<reference evidence="1" key="1">
    <citation type="submission" date="2021-06" db="EMBL/GenBank/DDBJ databases">
        <title>Collection of gut derived symbiotic bacterial strains cultured from healthy donors.</title>
        <authorList>
            <person name="Lin H."/>
            <person name="Littmann E."/>
            <person name="Pamer E.G."/>
        </authorList>
    </citation>
    <scope>NUCLEOTIDE SEQUENCE</scope>
    <source>
        <strain evidence="1">MSK.21.74</strain>
    </source>
</reference>
<accession>A0AAW4N6U4</accession>